<evidence type="ECO:0000256" key="1">
    <source>
        <dbReference type="SAM" id="MobiDB-lite"/>
    </source>
</evidence>
<dbReference type="OrthoDB" id="6146337at2759"/>
<feature type="compositionally biased region" description="Basic and acidic residues" evidence="1">
    <location>
        <begin position="313"/>
        <end position="333"/>
    </location>
</feature>
<accession>A0A8S3PZJ8</accession>
<name>A0A8S3PZJ8_MYTED</name>
<feature type="region of interest" description="Disordered" evidence="1">
    <location>
        <begin position="144"/>
        <end position="203"/>
    </location>
</feature>
<sequence length="376" mass="42264">MQDITTDRKQEAINCTCTVTNDNSVNVKNCELCTSSSSNFRANGRIKPSNFDSGFLHHMADLDAVLRAQSVLFVIEEEVETKPENLLNMYISNTQKYYDKISPCQTRKGKALIGPVEEKRSVYSFTSEEFSPLKARKAKKSFTSEDSIPLKGRKARKSFTSEDNSPLKARKSFTSEDSSPLKARKSLTTEDSSPLKARKSFTTEDSSPLIARKSFTSKDSSPLKAIQGITINYDIIVSSRDKKSFDSDDRSPLKARKSLNSKDSSPFKARNDLNNPIDVCQNLERIRETTGEYERIGKNTKKDAITGLINHSSTKDKKSEIGRKRSGNKKIDAAESKKCTVRLTDIGTIKNLKTYVNKTEKKKKKEDMCNELVKKC</sequence>
<feature type="region of interest" description="Disordered" evidence="1">
    <location>
        <begin position="242"/>
        <end position="272"/>
    </location>
</feature>
<keyword evidence="3" id="KW-1185">Reference proteome</keyword>
<gene>
    <name evidence="2" type="ORF">MEDL_5030</name>
</gene>
<feature type="region of interest" description="Disordered" evidence="1">
    <location>
        <begin position="311"/>
        <end position="333"/>
    </location>
</feature>
<protein>
    <submittedName>
        <fullName evidence="2">Uncharacterized protein</fullName>
    </submittedName>
</protein>
<organism evidence="2 3">
    <name type="scientific">Mytilus edulis</name>
    <name type="common">Blue mussel</name>
    <dbReference type="NCBI Taxonomy" id="6550"/>
    <lineage>
        <taxon>Eukaryota</taxon>
        <taxon>Metazoa</taxon>
        <taxon>Spiralia</taxon>
        <taxon>Lophotrochozoa</taxon>
        <taxon>Mollusca</taxon>
        <taxon>Bivalvia</taxon>
        <taxon>Autobranchia</taxon>
        <taxon>Pteriomorphia</taxon>
        <taxon>Mytilida</taxon>
        <taxon>Mytiloidea</taxon>
        <taxon>Mytilidae</taxon>
        <taxon>Mytilinae</taxon>
        <taxon>Mytilus</taxon>
    </lineage>
</organism>
<reference evidence="2" key="1">
    <citation type="submission" date="2021-03" db="EMBL/GenBank/DDBJ databases">
        <authorList>
            <person name="Bekaert M."/>
        </authorList>
    </citation>
    <scope>NUCLEOTIDE SEQUENCE</scope>
</reference>
<dbReference type="AlphaFoldDB" id="A0A8S3PZJ8"/>
<comment type="caution">
    <text evidence="2">The sequence shown here is derived from an EMBL/GenBank/DDBJ whole genome shotgun (WGS) entry which is preliminary data.</text>
</comment>
<dbReference type="EMBL" id="CAJPWZ010000300">
    <property type="protein sequence ID" value="CAG2189683.1"/>
    <property type="molecule type" value="Genomic_DNA"/>
</dbReference>
<dbReference type="Proteomes" id="UP000683360">
    <property type="component" value="Unassembled WGS sequence"/>
</dbReference>
<evidence type="ECO:0000313" key="2">
    <source>
        <dbReference type="EMBL" id="CAG2189683.1"/>
    </source>
</evidence>
<proteinExistence type="predicted"/>
<evidence type="ECO:0000313" key="3">
    <source>
        <dbReference type="Proteomes" id="UP000683360"/>
    </source>
</evidence>
<feature type="compositionally biased region" description="Basic and acidic residues" evidence="1">
    <location>
        <begin position="242"/>
        <end position="252"/>
    </location>
</feature>